<dbReference type="InterPro" id="IPR006860">
    <property type="entry name" value="FecR"/>
</dbReference>
<keyword evidence="5" id="KW-1185">Reference proteome</keyword>
<dbReference type="InterPro" id="IPR013222">
    <property type="entry name" value="Glyco_hyd_98_carb-bd"/>
</dbReference>
<evidence type="ECO:0000259" key="3">
    <source>
        <dbReference type="Pfam" id="PF08305"/>
    </source>
</evidence>
<dbReference type="PANTHER" id="PTHR30273:SF2">
    <property type="entry name" value="PROTEIN FECR"/>
    <property type="match status" value="1"/>
</dbReference>
<name>A0A1U9NN40_9BACT</name>
<evidence type="ECO:0000259" key="2">
    <source>
        <dbReference type="Pfam" id="PF04773"/>
    </source>
</evidence>
<dbReference type="Gene3D" id="2.60.120.1060">
    <property type="entry name" value="NPCBM/NEW2 domain"/>
    <property type="match status" value="1"/>
</dbReference>
<dbReference type="RefSeq" id="WP_146662824.1">
    <property type="nucleotide sequence ID" value="NZ_CP019791.1"/>
</dbReference>
<dbReference type="Proteomes" id="UP000189674">
    <property type="component" value="Chromosome"/>
</dbReference>
<dbReference type="InterPro" id="IPR012373">
    <property type="entry name" value="Ferrdict_sens_TM"/>
</dbReference>
<dbReference type="STRING" id="1936003.STSP2_02405"/>
<dbReference type="Pfam" id="PF04773">
    <property type="entry name" value="FecR"/>
    <property type="match status" value="1"/>
</dbReference>
<organism evidence="4 5">
    <name type="scientific">Anaerohalosphaera lusitana</name>
    <dbReference type="NCBI Taxonomy" id="1936003"/>
    <lineage>
        <taxon>Bacteria</taxon>
        <taxon>Pseudomonadati</taxon>
        <taxon>Planctomycetota</taxon>
        <taxon>Phycisphaerae</taxon>
        <taxon>Sedimentisphaerales</taxon>
        <taxon>Anaerohalosphaeraceae</taxon>
        <taxon>Anaerohalosphaera</taxon>
    </lineage>
</organism>
<dbReference type="Pfam" id="PF08305">
    <property type="entry name" value="NPCBM"/>
    <property type="match status" value="1"/>
</dbReference>
<dbReference type="OrthoDB" id="292867at2"/>
<feature type="transmembrane region" description="Helical" evidence="1">
    <location>
        <begin position="121"/>
        <end position="143"/>
    </location>
</feature>
<dbReference type="EMBL" id="CP019791">
    <property type="protein sequence ID" value="AQT69217.1"/>
    <property type="molecule type" value="Genomic_DNA"/>
</dbReference>
<sequence>MTQFKTAEINELLFRLLDNNISDNDYARLKQWFDADPNAKKYYCRFMVDNSAMALSTNTTIQQADTPDPNGETLSEDFWQLMAEQEKNAPAMQIPKAEAEPARELIYDVRREPVVRSINKTAVVVAAASLLALLAMILFVQFAPPAPYEVATITDSVDARWSSSLPIQPGTRLSSRTKPIILTDGVVTLTTDEDVKVVLEAPAQFSFVSYSEIALDRGKLFAHVSEQGCGFSVATPNSKIVDLGTEFGVICDASGNTEVHMFEGKANLFAGQKSENKISEFLLGGSAKKVSSHDSRAKDIVLEDDVVVRSVDSGSGFVWRGQSVNLADIVGGGNGFNTGQINRGIEPTTGRFTRRLTTSEVYEGSTEYIRVPASPYIDGVFTPGTQEGFAKVSSTNIQSEAFPFKKAQMWAWGYICNGAWHEGFDVPRHNLELGGVELEGRKNPAIMMHSNLGITFDLAAIRDELPGLRIKSFSSVFGVSETANKWLKSRDFSTVDRTPGVAVLSEDRSSTAEFWVLLDGKNVFHDKTSSGGKPGKVELPIDDNTRFLTIAVTEADDSHMFDWAAFAWPELKLELQ</sequence>
<reference evidence="5" key="1">
    <citation type="submission" date="2017-02" db="EMBL/GenBank/DDBJ databases">
        <title>Comparative genomics and description of representatives of a novel lineage of planctomycetes thriving in anoxic sediments.</title>
        <authorList>
            <person name="Spring S."/>
            <person name="Bunk B."/>
            <person name="Sproer C."/>
        </authorList>
    </citation>
    <scope>NUCLEOTIDE SEQUENCE [LARGE SCALE GENOMIC DNA]</scope>
    <source>
        <strain evidence="5">ST-NAGAB-D1</strain>
    </source>
</reference>
<dbReference type="KEGG" id="alus:STSP2_02405"/>
<feature type="domain" description="Glycosyl hydrolase family 98 putative carbohydrate-binding module" evidence="3">
    <location>
        <begin position="499"/>
        <end position="571"/>
    </location>
</feature>
<evidence type="ECO:0000256" key="1">
    <source>
        <dbReference type="SAM" id="Phobius"/>
    </source>
</evidence>
<dbReference type="Gene3D" id="2.60.120.1440">
    <property type="match status" value="1"/>
</dbReference>
<dbReference type="InterPro" id="IPR038637">
    <property type="entry name" value="NPCBM_sf"/>
</dbReference>
<evidence type="ECO:0000313" key="4">
    <source>
        <dbReference type="EMBL" id="AQT69217.1"/>
    </source>
</evidence>
<dbReference type="AlphaFoldDB" id="A0A1U9NN40"/>
<accession>A0A1U9NN40</accession>
<evidence type="ECO:0000313" key="5">
    <source>
        <dbReference type="Proteomes" id="UP000189674"/>
    </source>
</evidence>
<protein>
    <submittedName>
        <fullName evidence="4">FecR protein</fullName>
    </submittedName>
</protein>
<keyword evidence="1" id="KW-0812">Transmembrane</keyword>
<dbReference type="PANTHER" id="PTHR30273">
    <property type="entry name" value="PERIPLASMIC SIGNAL SENSOR AND SIGMA FACTOR ACTIVATOR FECR-RELATED"/>
    <property type="match status" value="1"/>
</dbReference>
<gene>
    <name evidence="4" type="ORF">STSP2_02405</name>
</gene>
<keyword evidence="1" id="KW-1133">Transmembrane helix</keyword>
<feature type="domain" description="FecR protein" evidence="2">
    <location>
        <begin position="210"/>
        <end position="266"/>
    </location>
</feature>
<dbReference type="GO" id="GO:0016989">
    <property type="term" value="F:sigma factor antagonist activity"/>
    <property type="evidence" value="ECO:0007669"/>
    <property type="project" value="TreeGrafter"/>
</dbReference>
<proteinExistence type="predicted"/>
<keyword evidence="1" id="KW-0472">Membrane</keyword>